<keyword evidence="3" id="KW-1185">Reference proteome</keyword>
<evidence type="ECO:0000313" key="2">
    <source>
        <dbReference type="EMBL" id="KAF6135046.1"/>
    </source>
</evidence>
<dbReference type="AlphaFoldDB" id="A0A7J7KXH3"/>
<protein>
    <submittedName>
        <fullName evidence="2">Uncharacterized protein</fullName>
    </submittedName>
</protein>
<evidence type="ECO:0000256" key="1">
    <source>
        <dbReference type="SAM" id="Coils"/>
    </source>
</evidence>
<dbReference type="EMBL" id="JACGCM010002815">
    <property type="protein sequence ID" value="KAF6135046.1"/>
    <property type="molecule type" value="Genomic_DNA"/>
</dbReference>
<sequence>MMMLEFIKGRKPVSMSMVMPPCTNLKMLLSNMMHQLHHEHASLPGNAHDTMLTRGGSGGFDQQIIILNDQLQKLKEDKEKESEAYINLRETLKEKVSYTYHHPT</sequence>
<reference evidence="2 3" key="1">
    <citation type="journal article" date="2020" name="IScience">
        <title>Genome Sequencing of the Endangered Kingdonia uniflora (Circaeasteraceae, Ranunculales) Reveals Potential Mechanisms of Evolutionary Specialization.</title>
        <authorList>
            <person name="Sun Y."/>
            <person name="Deng T."/>
            <person name="Zhang A."/>
            <person name="Moore M.J."/>
            <person name="Landis J.B."/>
            <person name="Lin N."/>
            <person name="Zhang H."/>
            <person name="Zhang X."/>
            <person name="Huang J."/>
            <person name="Zhang X."/>
            <person name="Sun H."/>
            <person name="Wang H."/>
        </authorList>
    </citation>
    <scope>NUCLEOTIDE SEQUENCE [LARGE SCALE GENOMIC DNA]</scope>
    <source>
        <strain evidence="2">TB1705</strain>
        <tissue evidence="2">Leaf</tissue>
    </source>
</reference>
<dbReference type="Proteomes" id="UP000541444">
    <property type="component" value="Unassembled WGS sequence"/>
</dbReference>
<proteinExistence type="predicted"/>
<evidence type="ECO:0000313" key="3">
    <source>
        <dbReference type="Proteomes" id="UP000541444"/>
    </source>
</evidence>
<name>A0A7J7KXH3_9MAGN</name>
<gene>
    <name evidence="2" type="ORF">GIB67_014095</name>
</gene>
<accession>A0A7J7KXH3</accession>
<keyword evidence="1" id="KW-0175">Coiled coil</keyword>
<organism evidence="2 3">
    <name type="scientific">Kingdonia uniflora</name>
    <dbReference type="NCBI Taxonomy" id="39325"/>
    <lineage>
        <taxon>Eukaryota</taxon>
        <taxon>Viridiplantae</taxon>
        <taxon>Streptophyta</taxon>
        <taxon>Embryophyta</taxon>
        <taxon>Tracheophyta</taxon>
        <taxon>Spermatophyta</taxon>
        <taxon>Magnoliopsida</taxon>
        <taxon>Ranunculales</taxon>
        <taxon>Circaeasteraceae</taxon>
        <taxon>Kingdonia</taxon>
    </lineage>
</organism>
<feature type="coiled-coil region" evidence="1">
    <location>
        <begin position="64"/>
        <end position="95"/>
    </location>
</feature>
<comment type="caution">
    <text evidence="2">The sequence shown here is derived from an EMBL/GenBank/DDBJ whole genome shotgun (WGS) entry which is preliminary data.</text>
</comment>